<evidence type="ECO:0000313" key="4">
    <source>
        <dbReference type="EMBL" id="QHS62051.1"/>
    </source>
</evidence>
<evidence type="ECO:0000259" key="2">
    <source>
        <dbReference type="Pfam" id="PF04773"/>
    </source>
</evidence>
<dbReference type="Pfam" id="PF04773">
    <property type="entry name" value="FecR"/>
    <property type="match status" value="1"/>
</dbReference>
<dbReference type="Gene3D" id="2.60.120.1440">
    <property type="match status" value="1"/>
</dbReference>
<dbReference type="PANTHER" id="PTHR30273:SF2">
    <property type="entry name" value="PROTEIN FECR"/>
    <property type="match status" value="1"/>
</dbReference>
<dbReference type="Proteomes" id="UP000476411">
    <property type="component" value="Chromosome"/>
</dbReference>
<sequence length="337" mass="37453">MSYTFEHIETLIVRSLESSLGAAEQAELDSWLKEDDANRRYYQELRKTWELTNSNDDDITPDIDANWAAFNRKRQTTGNQDTQPQQLTVVRSYRGFIRAAAAVLLLGGAVTAYFLLTSPEQITVQTAANETNIIVLPDGSKAFINKGSSLRYAKHFNDGERSIHLDGEAFFDVVKDDAHPFVVYTSQTRTQVLGTTFDVKAYAEQPAEVFVLSGKVAVSAGEEKQTDQIVLTEGRKATLGERQQLSEDAIANHDFMAWKDNIMVFNDEPVSHVISKVEALYGINIVADENVAGLTIKTRLTPGQPLDQVLEIIARTANVSWTKDGDTYRLGKAATNQ</sequence>
<gene>
    <name evidence="4" type="ORF">GWR21_21325</name>
</gene>
<dbReference type="GO" id="GO:0016989">
    <property type="term" value="F:sigma factor antagonist activity"/>
    <property type="evidence" value="ECO:0007669"/>
    <property type="project" value="TreeGrafter"/>
</dbReference>
<evidence type="ECO:0000259" key="3">
    <source>
        <dbReference type="Pfam" id="PF16344"/>
    </source>
</evidence>
<keyword evidence="1" id="KW-0812">Transmembrane</keyword>
<feature type="transmembrane region" description="Helical" evidence="1">
    <location>
        <begin position="96"/>
        <end position="116"/>
    </location>
</feature>
<keyword evidence="1" id="KW-0472">Membrane</keyword>
<dbReference type="EMBL" id="CP048113">
    <property type="protein sequence ID" value="QHS62051.1"/>
    <property type="molecule type" value="Genomic_DNA"/>
</dbReference>
<dbReference type="AlphaFoldDB" id="A0A6B9ZKE4"/>
<dbReference type="InterPro" id="IPR012373">
    <property type="entry name" value="Ferrdict_sens_TM"/>
</dbReference>
<name>A0A6B9ZKE4_9BACT</name>
<proteinExistence type="predicted"/>
<dbReference type="InterPro" id="IPR006860">
    <property type="entry name" value="FecR"/>
</dbReference>
<keyword evidence="1" id="KW-1133">Transmembrane helix</keyword>
<dbReference type="PIRSF" id="PIRSF018266">
    <property type="entry name" value="FecR"/>
    <property type="match status" value="1"/>
</dbReference>
<protein>
    <submittedName>
        <fullName evidence="4">DUF4974 domain-containing protein</fullName>
    </submittedName>
</protein>
<dbReference type="KEGG" id="chih:GWR21_21325"/>
<organism evidence="4 5">
    <name type="scientific">Chitinophaga agri</name>
    <dbReference type="NCBI Taxonomy" id="2703787"/>
    <lineage>
        <taxon>Bacteria</taxon>
        <taxon>Pseudomonadati</taxon>
        <taxon>Bacteroidota</taxon>
        <taxon>Chitinophagia</taxon>
        <taxon>Chitinophagales</taxon>
        <taxon>Chitinophagaceae</taxon>
        <taxon>Chitinophaga</taxon>
    </lineage>
</organism>
<dbReference type="RefSeq" id="WP_162333706.1">
    <property type="nucleotide sequence ID" value="NZ_CP048113.1"/>
</dbReference>
<dbReference type="Pfam" id="PF16344">
    <property type="entry name" value="FecR_C"/>
    <property type="match status" value="1"/>
</dbReference>
<evidence type="ECO:0000313" key="5">
    <source>
        <dbReference type="Proteomes" id="UP000476411"/>
    </source>
</evidence>
<feature type="domain" description="FecR protein" evidence="2">
    <location>
        <begin position="123"/>
        <end position="216"/>
    </location>
</feature>
<reference evidence="4 5" key="1">
    <citation type="submission" date="2020-01" db="EMBL/GenBank/DDBJ databases">
        <title>Complete genome sequence of Chitinophaga sp. H33E-04 isolated from quinoa roots.</title>
        <authorList>
            <person name="Weon H.-Y."/>
            <person name="Lee S.A."/>
        </authorList>
    </citation>
    <scope>NUCLEOTIDE SEQUENCE [LARGE SCALE GENOMIC DNA]</scope>
    <source>
        <strain evidence="4 5">H33E-04</strain>
    </source>
</reference>
<dbReference type="Gene3D" id="3.55.50.30">
    <property type="match status" value="1"/>
</dbReference>
<feature type="domain" description="Protein FecR C-terminal" evidence="3">
    <location>
        <begin position="263"/>
        <end position="328"/>
    </location>
</feature>
<dbReference type="InterPro" id="IPR032508">
    <property type="entry name" value="FecR_C"/>
</dbReference>
<evidence type="ECO:0000256" key="1">
    <source>
        <dbReference type="SAM" id="Phobius"/>
    </source>
</evidence>
<dbReference type="PANTHER" id="PTHR30273">
    <property type="entry name" value="PERIPLASMIC SIGNAL SENSOR AND SIGMA FACTOR ACTIVATOR FECR-RELATED"/>
    <property type="match status" value="1"/>
</dbReference>
<accession>A0A6B9ZKE4</accession>
<keyword evidence="5" id="KW-1185">Reference proteome</keyword>